<dbReference type="Gene3D" id="3.30.420.10">
    <property type="entry name" value="Ribonuclease H-like superfamily/Ribonuclease H"/>
    <property type="match status" value="2"/>
</dbReference>
<sequence>MSDISSLIKCRGQLKAAVKRFLNFVTKENVDVNEIYIRKEKIEETWSEYERIQSEIEETEGVEMDEQDKYREEFEEMFFKAVGIAKKLTEPVFNEKKKATTDIKDSGRKISRPPIRLSALNVPTFSGEYNEWATFHDIFASLIHNNEDLPPVEKFFYLRSAVTGDAQNCIRCIETTSSNYEMAWNKLKKRYSNKKVLVQTHVKAMFELEPVTSKSSAKLRQFTDALTGHMSALETLGHTPNSWGPLLVHLIVTKLDRNSRREWETITAKEEVAPVEVLIEFLESRFKILEAIETCKNINIRQGAYKFNNHNKQLNEKSSSLVIGNNKGCYICQAPHTIYKCPIFIALPVTERIKRVAEMKLCKVCLRQHVPKKCNGKNCFTCSKPHNTMLHLGNSSELRKSEAEKLSEDQEATAAVSVHVAASSSDQVLLSTAEVRVQNESGESQIGRVLLDSGSQCNFITESMAQILKLKKTRVQHTVLGIGGKSQNVKAAVVVTIRSRINNYNLTCSCLVVPKITNILPSENIGGECIVPSDIELADTSFKIPKKIDLLLGACHFFEILGKQKIKPTINGPIFQETQLGWIVSGLVTSKYTNGKPNNVNCHTALVEENRSTNLEIMVSKFWRTEEFEAAVPYTTEEKKCVDHFERTVNRNENVPASFLATACLRKISELESSYVKACEAIRNDFYMDDFLSGAETKEEAIKLRDEVILIMKKAGMTLRKWSSNEPSIVSCMSEKENANECIFEEESITKILGLYWNADGDVLQYKVKEYHDENTTISKRHILAETAAIFDPMGLVGPIIVQAKLIIQSLWQIRISWDEPLPDNIRIEWVKYRKGLSMLNKLTIPRNIGCNKILTNIQIHGFADASIKCYGACIFLRSTNEQGEHTAKLICAKSKVAPLKVISLPRLELCAALLLARLVSRIVPKLKLNIAKKYFWSDSKIVLSWIASPSTKWKTFVAHRIGEIQDLSNITDWAYVKSSENPADIISRGCDAEQISSINLWWNGPEWLKNNIEEWPITEKTSQNDNIEMLPEAKTIRNIALVVTDEFILFKRYSSLNKILLGPLRAEDLERANIDDKDILRVGGRLKNASTIEVFQRQPIILPGDSIYTKLLFQREHIRCMHGGPLAILALVRLYYWPLKARNIARATVHKCVTCFRQKPVFVEPIMGDLPRERIEPSRPFKISGIDFAGPLLIKDSLKKRASLTKGYVCIFVCFATKAVHIELVIDLSTKSFLNALNRFFDRREWRFIPPRSPHFGGLWEASVKSMKNLIGRVLSESHLTYEELNTILTRVEACLNSRPLTEMSSDPSDLTYLTPAHFLIGESLMAIPERDESTIPANRLDRWRRVRQYTQILWKRWSNEYLNQLQVRKKWSVERGPTLAIGTIVLMRDENIKPLNWKLGRVLSVSHGEDGVIRTALVKTMTGEYNRAVRNLCPLPFDDNVG</sequence>
<dbReference type="InterPro" id="IPR005312">
    <property type="entry name" value="DUF1759"/>
</dbReference>
<dbReference type="SUPFAM" id="SSF50630">
    <property type="entry name" value="Acid proteases"/>
    <property type="match status" value="1"/>
</dbReference>
<dbReference type="PANTHER" id="PTHR47331">
    <property type="entry name" value="PHD-TYPE DOMAIN-CONTAINING PROTEIN"/>
    <property type="match status" value="1"/>
</dbReference>
<dbReference type="EMBL" id="CARXXK010001225">
    <property type="protein sequence ID" value="CAI6374547.1"/>
    <property type="molecule type" value="Genomic_DNA"/>
</dbReference>
<accession>A0AAV0Y4I4</accession>
<dbReference type="Pfam" id="PF18701">
    <property type="entry name" value="DUF5641"/>
    <property type="match status" value="1"/>
</dbReference>
<dbReference type="Pfam" id="PF05380">
    <property type="entry name" value="Peptidase_A17"/>
    <property type="match status" value="1"/>
</dbReference>
<organism evidence="2 3">
    <name type="scientific">Macrosiphum euphorbiae</name>
    <name type="common">potato aphid</name>
    <dbReference type="NCBI Taxonomy" id="13131"/>
    <lineage>
        <taxon>Eukaryota</taxon>
        <taxon>Metazoa</taxon>
        <taxon>Ecdysozoa</taxon>
        <taxon>Arthropoda</taxon>
        <taxon>Hexapoda</taxon>
        <taxon>Insecta</taxon>
        <taxon>Pterygota</taxon>
        <taxon>Neoptera</taxon>
        <taxon>Paraneoptera</taxon>
        <taxon>Hemiptera</taxon>
        <taxon>Sternorrhyncha</taxon>
        <taxon>Aphidomorpha</taxon>
        <taxon>Aphidoidea</taxon>
        <taxon>Aphididae</taxon>
        <taxon>Macrosiphini</taxon>
        <taxon>Macrosiphum</taxon>
    </lineage>
</organism>
<feature type="domain" description="DUF5641" evidence="1">
    <location>
        <begin position="1344"/>
        <end position="1437"/>
    </location>
</feature>
<protein>
    <recommendedName>
        <fullName evidence="1">DUF5641 domain-containing protein</fullName>
    </recommendedName>
</protein>
<dbReference type="InterPro" id="IPR036397">
    <property type="entry name" value="RNaseH_sf"/>
</dbReference>
<gene>
    <name evidence="2" type="ORF">MEUPH1_LOCUS28164</name>
</gene>
<name>A0AAV0Y4I4_9HEMI</name>
<dbReference type="Gene3D" id="2.40.70.10">
    <property type="entry name" value="Acid Proteases"/>
    <property type="match status" value="1"/>
</dbReference>
<evidence type="ECO:0000259" key="1">
    <source>
        <dbReference type="Pfam" id="PF18701"/>
    </source>
</evidence>
<dbReference type="Proteomes" id="UP001160148">
    <property type="component" value="Unassembled WGS sequence"/>
</dbReference>
<reference evidence="2 3" key="1">
    <citation type="submission" date="2023-01" db="EMBL/GenBank/DDBJ databases">
        <authorList>
            <person name="Whitehead M."/>
        </authorList>
    </citation>
    <scope>NUCLEOTIDE SEQUENCE [LARGE SCALE GENOMIC DNA]</scope>
</reference>
<keyword evidence="3" id="KW-1185">Reference proteome</keyword>
<dbReference type="SUPFAM" id="SSF53098">
    <property type="entry name" value="Ribonuclease H-like"/>
    <property type="match status" value="1"/>
</dbReference>
<dbReference type="Pfam" id="PF03564">
    <property type="entry name" value="DUF1759"/>
    <property type="match status" value="1"/>
</dbReference>
<dbReference type="InterPro" id="IPR040676">
    <property type="entry name" value="DUF5641"/>
</dbReference>
<evidence type="ECO:0000313" key="3">
    <source>
        <dbReference type="Proteomes" id="UP001160148"/>
    </source>
</evidence>
<evidence type="ECO:0000313" key="2">
    <source>
        <dbReference type="EMBL" id="CAI6374547.1"/>
    </source>
</evidence>
<comment type="caution">
    <text evidence="2">The sequence shown here is derived from an EMBL/GenBank/DDBJ whole genome shotgun (WGS) entry which is preliminary data.</text>
</comment>
<dbReference type="InterPro" id="IPR012337">
    <property type="entry name" value="RNaseH-like_sf"/>
</dbReference>
<proteinExistence type="predicted"/>
<dbReference type="CDD" id="cd00303">
    <property type="entry name" value="retropepsin_like"/>
    <property type="match status" value="1"/>
</dbReference>
<dbReference type="InterPro" id="IPR021109">
    <property type="entry name" value="Peptidase_aspartic_dom_sf"/>
</dbReference>
<dbReference type="InterPro" id="IPR008042">
    <property type="entry name" value="Retrotrans_Pao"/>
</dbReference>
<dbReference type="PANTHER" id="PTHR47331:SF4">
    <property type="entry name" value="PEPTIDASE S1 DOMAIN-CONTAINING PROTEIN"/>
    <property type="match status" value="1"/>
</dbReference>
<dbReference type="GO" id="GO:0003676">
    <property type="term" value="F:nucleic acid binding"/>
    <property type="evidence" value="ECO:0007669"/>
    <property type="project" value="InterPro"/>
</dbReference>